<evidence type="ECO:0000256" key="4">
    <source>
        <dbReference type="ARBA" id="ARBA00022737"/>
    </source>
</evidence>
<dbReference type="InterPro" id="IPR036116">
    <property type="entry name" value="FN3_sf"/>
</dbReference>
<evidence type="ECO:0000256" key="11">
    <source>
        <dbReference type="SAM" id="Phobius"/>
    </source>
</evidence>
<evidence type="ECO:0000313" key="14">
    <source>
        <dbReference type="Proteomes" id="UP001054945"/>
    </source>
</evidence>
<dbReference type="GO" id="GO:0007416">
    <property type="term" value="P:synapse assembly"/>
    <property type="evidence" value="ECO:0007669"/>
    <property type="project" value="TreeGrafter"/>
</dbReference>
<dbReference type="EMBL" id="BPLR01000883">
    <property type="protein sequence ID" value="GIY98107.1"/>
    <property type="molecule type" value="Genomic_DNA"/>
</dbReference>
<feature type="domain" description="Fibronectin type-III" evidence="12">
    <location>
        <begin position="79"/>
        <end position="172"/>
    </location>
</feature>
<evidence type="ECO:0000259" key="12">
    <source>
        <dbReference type="PROSITE" id="PS50853"/>
    </source>
</evidence>
<evidence type="ECO:0000256" key="10">
    <source>
        <dbReference type="SAM" id="MobiDB-lite"/>
    </source>
</evidence>
<dbReference type="GO" id="GO:0045202">
    <property type="term" value="C:synapse"/>
    <property type="evidence" value="ECO:0007669"/>
    <property type="project" value="TreeGrafter"/>
</dbReference>
<comment type="subcellular location">
    <subcellularLocation>
        <location evidence="1">Membrane</location>
        <topology evidence="1">Single-pass membrane protein</topology>
    </subcellularLocation>
</comment>
<dbReference type="SUPFAM" id="SSF49265">
    <property type="entry name" value="Fibronectin type III"/>
    <property type="match status" value="2"/>
</dbReference>
<dbReference type="PANTHER" id="PTHR13817:SF102">
    <property type="entry name" value="DOWN SYNDROME CELL ADHESION MOLECULE-LIKE PROTEIN DSCAM2"/>
    <property type="match status" value="1"/>
</dbReference>
<keyword evidence="8" id="KW-1015">Disulfide bond</keyword>
<keyword evidence="6 11" id="KW-1133">Transmembrane helix</keyword>
<gene>
    <name evidence="13" type="primary">DSCAM_20</name>
    <name evidence="13" type="ORF">CEXT_348671</name>
</gene>
<dbReference type="Pfam" id="PF00041">
    <property type="entry name" value="fn3"/>
    <property type="match status" value="2"/>
</dbReference>
<dbReference type="InterPro" id="IPR013783">
    <property type="entry name" value="Ig-like_fold"/>
</dbReference>
<evidence type="ECO:0000256" key="6">
    <source>
        <dbReference type="ARBA" id="ARBA00022989"/>
    </source>
</evidence>
<dbReference type="Gene3D" id="2.60.40.10">
    <property type="entry name" value="Immunoglobulins"/>
    <property type="match status" value="3"/>
</dbReference>
<accession>A0AAV4XSF8</accession>
<dbReference type="SMART" id="SM00060">
    <property type="entry name" value="FN3"/>
    <property type="match status" value="2"/>
</dbReference>
<feature type="region of interest" description="Disordered" evidence="10">
    <location>
        <begin position="62"/>
        <end position="88"/>
    </location>
</feature>
<dbReference type="CDD" id="cd00063">
    <property type="entry name" value="FN3"/>
    <property type="match status" value="3"/>
</dbReference>
<feature type="transmembrane region" description="Helical" evidence="11">
    <location>
        <begin position="285"/>
        <end position="307"/>
    </location>
</feature>
<dbReference type="Pfam" id="PF25059">
    <property type="entry name" value="FN3_DSCAM-DSCAML_C"/>
    <property type="match status" value="1"/>
</dbReference>
<dbReference type="InterPro" id="IPR056754">
    <property type="entry name" value="DSCAM/DSCAML_C"/>
</dbReference>
<dbReference type="InterPro" id="IPR003961">
    <property type="entry name" value="FN3_dom"/>
</dbReference>
<evidence type="ECO:0000256" key="2">
    <source>
        <dbReference type="ARBA" id="ARBA00022692"/>
    </source>
</evidence>
<dbReference type="GO" id="GO:0007156">
    <property type="term" value="P:homophilic cell adhesion via plasma membrane adhesion molecules"/>
    <property type="evidence" value="ECO:0007669"/>
    <property type="project" value="TreeGrafter"/>
</dbReference>
<keyword evidence="5" id="KW-0130">Cell adhesion</keyword>
<dbReference type="AlphaFoldDB" id="A0AAV4XSF8"/>
<keyword evidence="14" id="KW-1185">Reference proteome</keyword>
<name>A0AAV4XSF8_CAEEX</name>
<evidence type="ECO:0000256" key="5">
    <source>
        <dbReference type="ARBA" id="ARBA00022889"/>
    </source>
</evidence>
<reference evidence="13 14" key="1">
    <citation type="submission" date="2021-06" db="EMBL/GenBank/DDBJ databases">
        <title>Caerostris extrusa draft genome.</title>
        <authorList>
            <person name="Kono N."/>
            <person name="Arakawa K."/>
        </authorList>
    </citation>
    <scope>NUCLEOTIDE SEQUENCE [LARGE SCALE GENOMIC DNA]</scope>
</reference>
<evidence type="ECO:0000256" key="3">
    <source>
        <dbReference type="ARBA" id="ARBA00022729"/>
    </source>
</evidence>
<keyword evidence="4" id="KW-0677">Repeat</keyword>
<evidence type="ECO:0000256" key="9">
    <source>
        <dbReference type="ARBA" id="ARBA00023319"/>
    </source>
</evidence>
<protein>
    <submittedName>
        <fullName evidence="13">Down syndrome cell adhesion molecule</fullName>
    </submittedName>
</protein>
<keyword evidence="2 11" id="KW-0812">Transmembrane</keyword>
<evidence type="ECO:0000313" key="13">
    <source>
        <dbReference type="EMBL" id="GIY98107.1"/>
    </source>
</evidence>
<dbReference type="PANTHER" id="PTHR13817">
    <property type="entry name" value="TITIN"/>
    <property type="match status" value="1"/>
</dbReference>
<dbReference type="PROSITE" id="PS50853">
    <property type="entry name" value="FN3"/>
    <property type="match status" value="3"/>
</dbReference>
<evidence type="ECO:0000256" key="7">
    <source>
        <dbReference type="ARBA" id="ARBA00023136"/>
    </source>
</evidence>
<comment type="caution">
    <text evidence="13">The sequence shown here is derived from an EMBL/GenBank/DDBJ whole genome shotgun (WGS) entry which is preliminary data.</text>
</comment>
<sequence>MTELQHGVLKGYYVGYKVTDTPESFVYKTLEIGEEFKEECHVTSLRRNTKYSIVVQAFNSKGAGPPSDEVTVETLENDPPQTPPLTVMDKSTSSIHLAWDPNYDKRNPVSGYVLHHKRENGPWQESHIAGDQSSYLMPDLQCGTKYQFFLTSYNSAGKGEPSEIFAPLAPDKQSMLSTNMTAATMNLISWHNGGCPITSFLVRYRQQLDIDWIILNDGPLPPDNNKVDLVGLSPGSWYQIHISATNLAGTTDAEYTFSTLNTYDAVTPKTVVNKVTAPFYLDMTIILPVAVSAIVILIVLIVVCFVVRKKHSSEHYGKSCI</sequence>
<dbReference type="GO" id="GO:0016020">
    <property type="term" value="C:membrane"/>
    <property type="evidence" value="ECO:0007669"/>
    <property type="project" value="UniProtKB-SubCell"/>
</dbReference>
<feature type="domain" description="Fibronectin type-III" evidence="12">
    <location>
        <begin position="173"/>
        <end position="265"/>
    </location>
</feature>
<feature type="domain" description="Fibronectin type-III" evidence="12">
    <location>
        <begin position="1"/>
        <end position="77"/>
    </location>
</feature>
<keyword evidence="9" id="KW-0393">Immunoglobulin domain</keyword>
<evidence type="ECO:0000256" key="8">
    <source>
        <dbReference type="ARBA" id="ARBA00023157"/>
    </source>
</evidence>
<proteinExistence type="predicted"/>
<dbReference type="Proteomes" id="UP001054945">
    <property type="component" value="Unassembled WGS sequence"/>
</dbReference>
<keyword evidence="7 11" id="KW-0472">Membrane</keyword>
<keyword evidence="3" id="KW-0732">Signal</keyword>
<organism evidence="13 14">
    <name type="scientific">Caerostris extrusa</name>
    <name type="common">Bark spider</name>
    <name type="synonym">Caerostris bankana</name>
    <dbReference type="NCBI Taxonomy" id="172846"/>
    <lineage>
        <taxon>Eukaryota</taxon>
        <taxon>Metazoa</taxon>
        <taxon>Ecdysozoa</taxon>
        <taxon>Arthropoda</taxon>
        <taxon>Chelicerata</taxon>
        <taxon>Arachnida</taxon>
        <taxon>Araneae</taxon>
        <taxon>Araneomorphae</taxon>
        <taxon>Entelegynae</taxon>
        <taxon>Araneoidea</taxon>
        <taxon>Araneidae</taxon>
        <taxon>Caerostris</taxon>
    </lineage>
</organism>
<evidence type="ECO:0000256" key="1">
    <source>
        <dbReference type="ARBA" id="ARBA00004167"/>
    </source>
</evidence>
<dbReference type="InterPro" id="IPR050964">
    <property type="entry name" value="Striated_Muscle_Regulatory"/>
</dbReference>